<feature type="region of interest" description="Disordered" evidence="4">
    <location>
        <begin position="101"/>
        <end position="123"/>
    </location>
</feature>
<dbReference type="OrthoDB" id="4062651at2759"/>
<feature type="compositionally biased region" description="Basic and acidic residues" evidence="4">
    <location>
        <begin position="106"/>
        <end position="123"/>
    </location>
</feature>
<dbReference type="AlphaFoldDB" id="A0A2Z6NSU2"/>
<keyword evidence="6" id="KW-1185">Reference proteome</keyword>
<reference evidence="6" key="1">
    <citation type="journal article" date="2017" name="Front. Plant Sci.">
        <title>Climate Clever Clovers: New Paradigm to Reduce the Environmental Footprint of Ruminants by Breeding Low Methanogenic Forages Utilizing Haplotype Variation.</title>
        <authorList>
            <person name="Kaur P."/>
            <person name="Appels R."/>
            <person name="Bayer P.E."/>
            <person name="Keeble-Gagnere G."/>
            <person name="Wang J."/>
            <person name="Hirakawa H."/>
            <person name="Shirasawa K."/>
            <person name="Vercoe P."/>
            <person name="Stefanova K."/>
            <person name="Durmic Z."/>
            <person name="Nichols P."/>
            <person name="Revell C."/>
            <person name="Isobe S.N."/>
            <person name="Edwards D."/>
            <person name="Erskine W."/>
        </authorList>
    </citation>
    <scope>NUCLEOTIDE SEQUENCE [LARGE SCALE GENOMIC DNA]</scope>
    <source>
        <strain evidence="6">cv. Daliak</strain>
    </source>
</reference>
<dbReference type="Proteomes" id="UP000242715">
    <property type="component" value="Unassembled WGS sequence"/>
</dbReference>
<keyword evidence="3" id="KW-0472">Membrane</keyword>
<protein>
    <recommendedName>
        <fullName evidence="7">Serine-threonine/tyrosine-protein kinase catalytic domain-containing protein</fullName>
    </recommendedName>
</protein>
<proteinExistence type="predicted"/>
<dbReference type="GO" id="GO:0016020">
    <property type="term" value="C:membrane"/>
    <property type="evidence" value="ECO:0007669"/>
    <property type="project" value="UniProtKB-SubCell"/>
</dbReference>
<dbReference type="EMBL" id="DF973761">
    <property type="protein sequence ID" value="GAU39422.1"/>
    <property type="molecule type" value="Genomic_DNA"/>
</dbReference>
<dbReference type="GO" id="GO:0004674">
    <property type="term" value="F:protein serine/threonine kinase activity"/>
    <property type="evidence" value="ECO:0007669"/>
    <property type="project" value="UniProtKB-KW"/>
</dbReference>
<keyword evidence="2" id="KW-0808">Transferase</keyword>
<evidence type="ECO:0000256" key="3">
    <source>
        <dbReference type="ARBA" id="ARBA00023136"/>
    </source>
</evidence>
<organism evidence="5 6">
    <name type="scientific">Trifolium subterraneum</name>
    <name type="common">Subterranean clover</name>
    <dbReference type="NCBI Taxonomy" id="3900"/>
    <lineage>
        <taxon>Eukaryota</taxon>
        <taxon>Viridiplantae</taxon>
        <taxon>Streptophyta</taxon>
        <taxon>Embryophyta</taxon>
        <taxon>Tracheophyta</taxon>
        <taxon>Spermatophyta</taxon>
        <taxon>Magnoliopsida</taxon>
        <taxon>eudicotyledons</taxon>
        <taxon>Gunneridae</taxon>
        <taxon>Pentapetalae</taxon>
        <taxon>rosids</taxon>
        <taxon>fabids</taxon>
        <taxon>Fabales</taxon>
        <taxon>Fabaceae</taxon>
        <taxon>Papilionoideae</taxon>
        <taxon>50 kb inversion clade</taxon>
        <taxon>NPAAA clade</taxon>
        <taxon>Hologalegina</taxon>
        <taxon>IRL clade</taxon>
        <taxon>Trifolieae</taxon>
        <taxon>Trifolium</taxon>
    </lineage>
</organism>
<dbReference type="Gene3D" id="1.10.510.10">
    <property type="entry name" value="Transferase(Phosphotransferase) domain 1"/>
    <property type="match status" value="1"/>
</dbReference>
<feature type="region of interest" description="Disordered" evidence="4">
    <location>
        <begin position="64"/>
        <end position="83"/>
    </location>
</feature>
<keyword evidence="2" id="KW-0723">Serine/threonine-protein kinase</keyword>
<evidence type="ECO:0000256" key="1">
    <source>
        <dbReference type="ARBA" id="ARBA00004370"/>
    </source>
</evidence>
<dbReference type="PANTHER" id="PTHR47985">
    <property type="entry name" value="OS07G0668900 PROTEIN"/>
    <property type="match status" value="1"/>
</dbReference>
<keyword evidence="2" id="KW-0418">Kinase</keyword>
<sequence length="123" mass="14124">MFRDRKSFPKLVDHRLQGHYTVSGLRMAIEMAAMCLREEPRYRPDASDIVLALDYLSSKQYVPKGSGTVSPVSMDIDDSPEETPMILPKDLLREQAVAEAKQWGETWRDKRRQSDQSPEDLRG</sequence>
<evidence type="ECO:0000313" key="6">
    <source>
        <dbReference type="Proteomes" id="UP000242715"/>
    </source>
</evidence>
<evidence type="ECO:0000313" key="5">
    <source>
        <dbReference type="EMBL" id="GAU39422.1"/>
    </source>
</evidence>
<evidence type="ECO:0000256" key="4">
    <source>
        <dbReference type="SAM" id="MobiDB-lite"/>
    </source>
</evidence>
<evidence type="ECO:0000256" key="2">
    <source>
        <dbReference type="ARBA" id="ARBA00022527"/>
    </source>
</evidence>
<evidence type="ECO:0008006" key="7">
    <source>
        <dbReference type="Google" id="ProtNLM"/>
    </source>
</evidence>
<gene>
    <name evidence="5" type="ORF">TSUD_323700</name>
</gene>
<name>A0A2Z6NSU2_TRISU</name>
<comment type="subcellular location">
    <subcellularLocation>
        <location evidence="1">Membrane</location>
    </subcellularLocation>
</comment>
<accession>A0A2Z6NSU2</accession>
<dbReference type="PANTHER" id="PTHR47985:SF76">
    <property type="entry name" value="RECEPTOR SERINE_THREONINE KINASE"/>
    <property type="match status" value="1"/>
</dbReference>